<dbReference type="PROSITE" id="PS00284">
    <property type="entry name" value="SERPIN"/>
    <property type="match status" value="1"/>
</dbReference>
<dbReference type="SUPFAM" id="SSF47113">
    <property type="entry name" value="Histone-fold"/>
    <property type="match status" value="1"/>
</dbReference>
<evidence type="ECO:0000256" key="6">
    <source>
        <dbReference type="RuleBase" id="RU000411"/>
    </source>
</evidence>
<dbReference type="Gene3D" id="1.10.20.10">
    <property type="entry name" value="Histone, subunit A"/>
    <property type="match status" value="1"/>
</dbReference>
<dbReference type="EMBL" id="JADCNM010000014">
    <property type="protein sequence ID" value="KAG0453958.1"/>
    <property type="molecule type" value="Genomic_DNA"/>
</dbReference>
<protein>
    <recommendedName>
        <fullName evidence="8">Serpin domain-containing protein</fullName>
    </recommendedName>
</protein>
<feature type="region of interest" description="Disordered" evidence="7">
    <location>
        <begin position="13"/>
        <end position="37"/>
    </location>
</feature>
<evidence type="ECO:0000256" key="5">
    <source>
        <dbReference type="ARBA" id="ARBA00023242"/>
    </source>
</evidence>
<dbReference type="Pfam" id="PF02269">
    <property type="entry name" value="TFIID-18kDa"/>
    <property type="match status" value="1"/>
</dbReference>
<evidence type="ECO:0000256" key="4">
    <source>
        <dbReference type="ARBA" id="ARBA00023163"/>
    </source>
</evidence>
<feature type="domain" description="Serpin" evidence="8">
    <location>
        <begin position="334"/>
        <end position="692"/>
    </location>
</feature>
<dbReference type="Gene3D" id="2.30.39.10">
    <property type="entry name" value="Alpha-1-antitrypsin, domain 1"/>
    <property type="match status" value="1"/>
</dbReference>
<dbReference type="PANTHER" id="PTHR11461:SF203">
    <property type="entry name" value="SERPIN-Z12-RELATED"/>
    <property type="match status" value="1"/>
</dbReference>
<dbReference type="GO" id="GO:0005634">
    <property type="term" value="C:nucleus"/>
    <property type="evidence" value="ECO:0007669"/>
    <property type="project" value="UniProtKB-SubCell"/>
</dbReference>
<dbReference type="GO" id="GO:0005615">
    <property type="term" value="C:extracellular space"/>
    <property type="evidence" value="ECO:0007669"/>
    <property type="project" value="InterPro"/>
</dbReference>
<dbReference type="SMART" id="SM00093">
    <property type="entry name" value="SERPIN"/>
    <property type="match status" value="1"/>
</dbReference>
<dbReference type="PANTHER" id="PTHR11461">
    <property type="entry name" value="SERINE PROTEASE INHIBITOR, SERPIN"/>
    <property type="match status" value="1"/>
</dbReference>
<accession>A0A835PJS0</accession>
<evidence type="ECO:0000313" key="9">
    <source>
        <dbReference type="EMBL" id="KAG0453958.1"/>
    </source>
</evidence>
<dbReference type="InterPro" id="IPR042178">
    <property type="entry name" value="Serpin_sf_1"/>
</dbReference>
<comment type="subcellular location">
    <subcellularLocation>
        <location evidence="1">Nucleus</location>
    </subcellularLocation>
</comment>
<dbReference type="AlphaFoldDB" id="A0A835PJS0"/>
<organism evidence="9 10">
    <name type="scientific">Vanilla planifolia</name>
    <name type="common">Vanilla</name>
    <dbReference type="NCBI Taxonomy" id="51239"/>
    <lineage>
        <taxon>Eukaryota</taxon>
        <taxon>Viridiplantae</taxon>
        <taxon>Streptophyta</taxon>
        <taxon>Embryophyta</taxon>
        <taxon>Tracheophyta</taxon>
        <taxon>Spermatophyta</taxon>
        <taxon>Magnoliopsida</taxon>
        <taxon>Liliopsida</taxon>
        <taxon>Asparagales</taxon>
        <taxon>Orchidaceae</taxon>
        <taxon>Vanilloideae</taxon>
        <taxon>Vanilleae</taxon>
        <taxon>Vanilla</taxon>
    </lineage>
</organism>
<evidence type="ECO:0000256" key="1">
    <source>
        <dbReference type="ARBA" id="ARBA00004123"/>
    </source>
</evidence>
<dbReference type="CDD" id="cd07978">
    <property type="entry name" value="HFD_TAF13"/>
    <property type="match status" value="1"/>
</dbReference>
<dbReference type="InterPro" id="IPR042185">
    <property type="entry name" value="Serpin_sf_2"/>
</dbReference>
<dbReference type="GO" id="GO:0006366">
    <property type="term" value="P:transcription by RNA polymerase II"/>
    <property type="evidence" value="ECO:0007669"/>
    <property type="project" value="InterPro"/>
</dbReference>
<comment type="similarity">
    <text evidence="2 6">Belongs to the serpin family.</text>
</comment>
<dbReference type="InterPro" id="IPR023796">
    <property type="entry name" value="Serpin_dom"/>
</dbReference>
<dbReference type="GO" id="GO:0004867">
    <property type="term" value="F:serine-type endopeptidase inhibitor activity"/>
    <property type="evidence" value="ECO:0007669"/>
    <property type="project" value="InterPro"/>
</dbReference>
<feature type="region of interest" description="Disordered" evidence="7">
    <location>
        <begin position="299"/>
        <end position="319"/>
    </location>
</feature>
<evidence type="ECO:0000256" key="7">
    <source>
        <dbReference type="SAM" id="MobiDB-lite"/>
    </source>
</evidence>
<sequence length="694" mass="76899">MATNLFEFLEEKMNSSSGQAAKKKANSSQPSEPSFKRKRGMFQKDLQHMMYGFGDDPNPLPETVALVEDIVVEYIIDLANKAQEFASKRGKLDGGLSLSNAKGIAPCFNDVKDFPKLHRCTELLSMNEELKQARKAFERGLTAADASGGGEGSGGVGVRVPTELEWCNGGLDWSSQLAFVVRGNVCQLWEGLRLAGRGELGHREIERSSVGKDALSDRVESLFWVFFKTEGRLRILSLQPEDLCRERWIEKVKHWQDGTGQRYSLKALCFFFVCPTHRPSSVLSNNSLQKRFYSARRAKKEDPLDDKNTRRAKREDSAYEKSTSLEGKIDGSCLSIAEHVGLWTAARGTNFVFSPLSIHAALTLLSPAAYGETLQQLQLFFKSSSYTQQSSTISTTESGSGAAGLGPRMAFVNGVWVDRSLSLKPSFNDYVASHGAVIKPADFKKASRIAEQINEWVKKASHGTITELIPAGHISRETRLVLCNALYFNLMWAKAFDKSMTEERKFHLLDGRSVQVPFMSSKEEQFVSIHTGFKVLRLPYTTGSLSLLVFLPDEIDGIASLTAKVISNPGFISSCIPGKASKIGRFMIPKFKISFGFEASQVLRTLGVEVIFCPRADFRGMCLRPNDARGLFVSSFEHKVGIEVNEEGSSHGSVASTQANSLCDFVADHPFLFVVRDESTENIWLFGYVVDPSL</sequence>
<keyword evidence="4" id="KW-0804">Transcription</keyword>
<dbReference type="InterPro" id="IPR036186">
    <property type="entry name" value="Serpin_sf"/>
</dbReference>
<dbReference type="OrthoDB" id="1063785at2759"/>
<dbReference type="InterPro" id="IPR000215">
    <property type="entry name" value="Serpin_fam"/>
</dbReference>
<evidence type="ECO:0000313" key="10">
    <source>
        <dbReference type="Proteomes" id="UP000639772"/>
    </source>
</evidence>
<reference evidence="9 10" key="1">
    <citation type="journal article" date="2020" name="Nat. Food">
        <title>A phased Vanilla planifolia genome enables genetic improvement of flavour and production.</title>
        <authorList>
            <person name="Hasing T."/>
            <person name="Tang H."/>
            <person name="Brym M."/>
            <person name="Khazi F."/>
            <person name="Huang T."/>
            <person name="Chambers A.H."/>
        </authorList>
    </citation>
    <scope>NUCLEOTIDE SEQUENCE [LARGE SCALE GENOMIC DNA]</scope>
    <source>
        <tissue evidence="9">Leaf</tissue>
    </source>
</reference>
<dbReference type="InterPro" id="IPR009072">
    <property type="entry name" value="Histone-fold"/>
</dbReference>
<dbReference type="GO" id="GO:0046982">
    <property type="term" value="F:protein heterodimerization activity"/>
    <property type="evidence" value="ECO:0007669"/>
    <property type="project" value="InterPro"/>
</dbReference>
<gene>
    <name evidence="9" type="ORF">HPP92_025262</name>
</gene>
<proteinExistence type="inferred from homology"/>
<dbReference type="InterPro" id="IPR003195">
    <property type="entry name" value="TFIID_TAF13"/>
</dbReference>
<dbReference type="SUPFAM" id="SSF56574">
    <property type="entry name" value="Serpins"/>
    <property type="match status" value="1"/>
</dbReference>
<keyword evidence="3" id="KW-0805">Transcription regulation</keyword>
<dbReference type="InterPro" id="IPR023795">
    <property type="entry name" value="Serpin_CS"/>
</dbReference>
<evidence type="ECO:0000256" key="3">
    <source>
        <dbReference type="ARBA" id="ARBA00023015"/>
    </source>
</evidence>
<comment type="caution">
    <text evidence="9">The sequence shown here is derived from an EMBL/GenBank/DDBJ whole genome shotgun (WGS) entry which is preliminary data.</text>
</comment>
<evidence type="ECO:0000256" key="2">
    <source>
        <dbReference type="ARBA" id="ARBA00009500"/>
    </source>
</evidence>
<dbReference type="Pfam" id="PF00079">
    <property type="entry name" value="Serpin"/>
    <property type="match status" value="1"/>
</dbReference>
<evidence type="ECO:0000259" key="8">
    <source>
        <dbReference type="SMART" id="SM00093"/>
    </source>
</evidence>
<name>A0A835PJS0_VANPL</name>
<keyword evidence="5" id="KW-0539">Nucleus</keyword>
<dbReference type="Gene3D" id="3.30.497.10">
    <property type="entry name" value="Antithrombin, subunit I, domain 2"/>
    <property type="match status" value="1"/>
</dbReference>
<dbReference type="Proteomes" id="UP000639772">
    <property type="component" value="Unassembled WGS sequence"/>
</dbReference>